<dbReference type="RefSeq" id="WP_344124139.1">
    <property type="nucleotide sequence ID" value="NZ_BAAABW010000040.1"/>
</dbReference>
<keyword evidence="1" id="KW-0378">Hydrolase</keyword>
<dbReference type="PANTHER" id="PTHR47829:SF1">
    <property type="entry name" value="HAD FAMILY PHOSPHATASE"/>
    <property type="match status" value="1"/>
</dbReference>
<name>A0ABN0Y1T1_9ACTN</name>
<gene>
    <name evidence="1" type="ORF">GCM10010319_68080</name>
</gene>
<comment type="caution">
    <text evidence="1">The sequence shown here is derived from an EMBL/GenBank/DDBJ whole genome shotgun (WGS) entry which is preliminary data.</text>
</comment>
<protein>
    <submittedName>
        <fullName evidence="1">HAD-IA family hydrolase</fullName>
    </submittedName>
</protein>
<dbReference type="EMBL" id="BAAABW010000040">
    <property type="protein sequence ID" value="GAA0379923.1"/>
    <property type="molecule type" value="Genomic_DNA"/>
</dbReference>
<dbReference type="NCBIfam" id="TIGR01509">
    <property type="entry name" value="HAD-SF-IA-v3"/>
    <property type="match status" value="1"/>
</dbReference>
<dbReference type="InterPro" id="IPR006439">
    <property type="entry name" value="HAD-SF_hydro_IA"/>
</dbReference>
<keyword evidence="2" id="KW-1185">Reference proteome</keyword>
<reference evidence="1 2" key="1">
    <citation type="journal article" date="2019" name="Int. J. Syst. Evol. Microbiol.">
        <title>The Global Catalogue of Microorganisms (GCM) 10K type strain sequencing project: providing services to taxonomists for standard genome sequencing and annotation.</title>
        <authorList>
            <consortium name="The Broad Institute Genomics Platform"/>
            <consortium name="The Broad Institute Genome Sequencing Center for Infectious Disease"/>
            <person name="Wu L."/>
            <person name="Ma J."/>
        </authorList>
    </citation>
    <scope>NUCLEOTIDE SEQUENCE [LARGE SCALE GENOMIC DNA]</scope>
    <source>
        <strain evidence="1 2">JCM 4565</strain>
    </source>
</reference>
<dbReference type="InterPro" id="IPR052898">
    <property type="entry name" value="ACAD10-like"/>
</dbReference>
<evidence type="ECO:0000313" key="2">
    <source>
        <dbReference type="Proteomes" id="UP001500063"/>
    </source>
</evidence>
<dbReference type="GO" id="GO:0016787">
    <property type="term" value="F:hydrolase activity"/>
    <property type="evidence" value="ECO:0007669"/>
    <property type="project" value="UniProtKB-KW"/>
</dbReference>
<evidence type="ECO:0000313" key="1">
    <source>
        <dbReference type="EMBL" id="GAA0379923.1"/>
    </source>
</evidence>
<dbReference type="InterPro" id="IPR023198">
    <property type="entry name" value="PGP-like_dom2"/>
</dbReference>
<dbReference type="Gene3D" id="1.10.150.240">
    <property type="entry name" value="Putative phosphatase, domain 2"/>
    <property type="match status" value="1"/>
</dbReference>
<sequence>MPHVIDRANGSERRFRGLILDFAGVLTTDVLPVHRAWCESEGLAPETWRYTLNDHPEGRRLYADLEIGAISQEEWNRSTAQLLGVEHDENLMGRAWAKVEPAVDMIALARAAREAGYAVAMLSNSFGLAPYDPYAAIGVWDLFDVTVVSERERVAKPDPAIYRTVLERMALPGEQCVFVDDHERNLPPAREAGMTTVLAKPGNGAVARLEMLLGIEAACTA</sequence>
<dbReference type="Pfam" id="PF00702">
    <property type="entry name" value="Hydrolase"/>
    <property type="match status" value="1"/>
</dbReference>
<dbReference type="CDD" id="cd02603">
    <property type="entry name" value="HAD_sEH-N_like"/>
    <property type="match status" value="1"/>
</dbReference>
<dbReference type="SFLD" id="SFLDG01129">
    <property type="entry name" value="C1.5:_HAD__Beta-PGM__Phosphata"/>
    <property type="match status" value="1"/>
</dbReference>
<organism evidence="1 2">
    <name type="scientific">Streptomyces blastmyceticus</name>
    <dbReference type="NCBI Taxonomy" id="68180"/>
    <lineage>
        <taxon>Bacteria</taxon>
        <taxon>Bacillati</taxon>
        <taxon>Actinomycetota</taxon>
        <taxon>Actinomycetes</taxon>
        <taxon>Kitasatosporales</taxon>
        <taxon>Streptomycetaceae</taxon>
        <taxon>Streptomyces</taxon>
    </lineage>
</organism>
<dbReference type="InterPro" id="IPR023214">
    <property type="entry name" value="HAD_sf"/>
</dbReference>
<dbReference type="PANTHER" id="PTHR47829">
    <property type="entry name" value="HYDROLASE, PUTATIVE (AFU_ORTHOLOGUE AFUA_1G12880)-RELATED"/>
    <property type="match status" value="1"/>
</dbReference>
<accession>A0ABN0Y1T1</accession>
<proteinExistence type="predicted"/>
<dbReference type="SUPFAM" id="SSF56784">
    <property type="entry name" value="HAD-like"/>
    <property type="match status" value="1"/>
</dbReference>
<dbReference type="PRINTS" id="PR00413">
    <property type="entry name" value="HADHALOGNASE"/>
</dbReference>
<dbReference type="InterPro" id="IPR036412">
    <property type="entry name" value="HAD-like_sf"/>
</dbReference>
<dbReference type="Proteomes" id="UP001500063">
    <property type="component" value="Unassembled WGS sequence"/>
</dbReference>
<dbReference type="Gene3D" id="3.40.50.1000">
    <property type="entry name" value="HAD superfamily/HAD-like"/>
    <property type="match status" value="1"/>
</dbReference>
<dbReference type="SFLD" id="SFLDS00003">
    <property type="entry name" value="Haloacid_Dehalogenase"/>
    <property type="match status" value="1"/>
</dbReference>